<dbReference type="AlphaFoldDB" id="A0A3D3G7V4"/>
<dbReference type="GO" id="GO:0009252">
    <property type="term" value="P:peptidoglycan biosynthetic process"/>
    <property type="evidence" value="ECO:0007669"/>
    <property type="project" value="TreeGrafter"/>
</dbReference>
<evidence type="ECO:0000256" key="1">
    <source>
        <dbReference type="ARBA" id="ARBA00023136"/>
    </source>
</evidence>
<dbReference type="SUPFAM" id="SSF53822">
    <property type="entry name" value="Periplasmic binding protein-like I"/>
    <property type="match status" value="1"/>
</dbReference>
<comment type="caution">
    <text evidence="3">The sequence shown here is derived from an EMBL/GenBank/DDBJ whole genome shotgun (WGS) entry which is preliminary data.</text>
</comment>
<protein>
    <recommendedName>
        <fullName evidence="5">Penicillin-binding protein activator</fullName>
    </recommendedName>
</protein>
<name>A0A3D3G7V4_ACIRA</name>
<dbReference type="Gene3D" id="3.40.50.2300">
    <property type="match status" value="2"/>
</dbReference>
<dbReference type="PANTHER" id="PTHR38038">
    <property type="entry name" value="PENICILLIN-BINDING PROTEIN ACTIVATOR LPOA"/>
    <property type="match status" value="1"/>
</dbReference>
<dbReference type="PANTHER" id="PTHR38038:SF1">
    <property type="entry name" value="PENICILLIN-BINDING PROTEIN ACTIVATOR LPOA"/>
    <property type="match status" value="1"/>
</dbReference>
<dbReference type="GO" id="GO:0031241">
    <property type="term" value="C:periplasmic side of cell outer membrane"/>
    <property type="evidence" value="ECO:0007669"/>
    <property type="project" value="TreeGrafter"/>
</dbReference>
<proteinExistence type="predicted"/>
<keyword evidence="1" id="KW-0472">Membrane</keyword>
<dbReference type="Pfam" id="PF04348">
    <property type="entry name" value="LppC"/>
    <property type="match status" value="1"/>
</dbReference>
<sequence length="316" mass="35420">MINNKKVLLLISLFSFMQTVQAEVLVILPETGPLARAASSVKQGFMSAYEASGSQEQLKFVNSYGQNMKSLFAKHIKPKTRLVVGPLSREKVEEAVRLNPKVQVLALNEIGQHHNKVLQFSLSKNADAATMAALMLRDNIRQVSVLREPGIEADSEIFLIALMSQLDYPVQIIEVLPKKLPKQQALLLLGKTDWLNSIVKLPKTGIYAHAIAIEEGAKIPEGLKFCDAPALYEAKWPEMIIAYQQQPVNMAYQRLLAFGGDAWTLAEHYLQQPKNIPIGDFSFEGRTGQIRVESRQIKRTPQCYQQVQGKLQRITL</sequence>
<organism evidence="3 4">
    <name type="scientific">Acinetobacter radioresistens</name>
    <dbReference type="NCBI Taxonomy" id="40216"/>
    <lineage>
        <taxon>Bacteria</taxon>
        <taxon>Pseudomonadati</taxon>
        <taxon>Pseudomonadota</taxon>
        <taxon>Gammaproteobacteria</taxon>
        <taxon>Moraxellales</taxon>
        <taxon>Moraxellaceae</taxon>
        <taxon>Acinetobacter</taxon>
    </lineage>
</organism>
<dbReference type="EMBL" id="DPXL01000183">
    <property type="protein sequence ID" value="HCM32471.1"/>
    <property type="molecule type" value="Genomic_DNA"/>
</dbReference>
<dbReference type="InterPro" id="IPR028082">
    <property type="entry name" value="Peripla_BP_I"/>
</dbReference>
<dbReference type="Proteomes" id="UP000262257">
    <property type="component" value="Unassembled WGS sequence"/>
</dbReference>
<dbReference type="InterPro" id="IPR007443">
    <property type="entry name" value="LpoA"/>
</dbReference>
<evidence type="ECO:0008006" key="5">
    <source>
        <dbReference type="Google" id="ProtNLM"/>
    </source>
</evidence>
<evidence type="ECO:0000256" key="2">
    <source>
        <dbReference type="SAM" id="SignalP"/>
    </source>
</evidence>
<dbReference type="GO" id="GO:0030234">
    <property type="term" value="F:enzyme regulator activity"/>
    <property type="evidence" value="ECO:0007669"/>
    <property type="project" value="TreeGrafter"/>
</dbReference>
<feature type="signal peptide" evidence="2">
    <location>
        <begin position="1"/>
        <end position="22"/>
    </location>
</feature>
<accession>A0A3D3G7V4</accession>
<evidence type="ECO:0000313" key="4">
    <source>
        <dbReference type="Proteomes" id="UP000262257"/>
    </source>
</evidence>
<feature type="chain" id="PRO_5017714669" description="Penicillin-binding protein activator" evidence="2">
    <location>
        <begin position="23"/>
        <end position="316"/>
    </location>
</feature>
<reference evidence="3 4" key="1">
    <citation type="journal article" date="2018" name="Nat. Biotechnol.">
        <title>A standardized bacterial taxonomy based on genome phylogeny substantially revises the tree of life.</title>
        <authorList>
            <person name="Parks D.H."/>
            <person name="Chuvochina M."/>
            <person name="Waite D.W."/>
            <person name="Rinke C."/>
            <person name="Skarshewski A."/>
            <person name="Chaumeil P.A."/>
            <person name="Hugenholtz P."/>
        </authorList>
    </citation>
    <scope>NUCLEOTIDE SEQUENCE [LARGE SCALE GENOMIC DNA]</scope>
    <source>
        <strain evidence="3">UBA10045</strain>
    </source>
</reference>
<keyword evidence="2" id="KW-0732">Signal</keyword>
<evidence type="ECO:0000313" key="3">
    <source>
        <dbReference type="EMBL" id="HCM32471.1"/>
    </source>
</evidence>
<gene>
    <name evidence="3" type="ORF">DIC32_14455</name>
</gene>